<name>A0ABD0LNA3_9CAEN</name>
<dbReference type="AlphaFoldDB" id="A0ABD0LNA3"/>
<reference evidence="2 3" key="1">
    <citation type="journal article" date="2023" name="Sci. Data">
        <title>Genome assembly of the Korean intertidal mud-creeper Batillaria attramentaria.</title>
        <authorList>
            <person name="Patra A.K."/>
            <person name="Ho P.T."/>
            <person name="Jun S."/>
            <person name="Lee S.J."/>
            <person name="Kim Y."/>
            <person name="Won Y.J."/>
        </authorList>
    </citation>
    <scope>NUCLEOTIDE SEQUENCE [LARGE SCALE GENOMIC DNA]</scope>
    <source>
        <strain evidence="2">Wonlab-2016</strain>
    </source>
</reference>
<protein>
    <submittedName>
        <fullName evidence="2">Uncharacterized protein</fullName>
    </submittedName>
</protein>
<proteinExistence type="predicted"/>
<accession>A0ABD0LNA3</accession>
<evidence type="ECO:0000313" key="3">
    <source>
        <dbReference type="Proteomes" id="UP001519460"/>
    </source>
</evidence>
<sequence>DRSRQNCAIESGMQGTYDHHRSQQPHEKHWVVPFLRHGRELIPRLRRTGDASRARWPGGGYLISGKCTASARRVSAEPSCDTSLLLLWGSAFSWN</sequence>
<keyword evidence="3" id="KW-1185">Reference proteome</keyword>
<comment type="caution">
    <text evidence="2">The sequence shown here is derived from an EMBL/GenBank/DDBJ whole genome shotgun (WGS) entry which is preliminary data.</text>
</comment>
<feature type="region of interest" description="Disordered" evidence="1">
    <location>
        <begin position="1"/>
        <end position="25"/>
    </location>
</feature>
<feature type="non-terminal residue" evidence="2">
    <location>
        <position position="95"/>
    </location>
</feature>
<organism evidence="2 3">
    <name type="scientific">Batillaria attramentaria</name>
    <dbReference type="NCBI Taxonomy" id="370345"/>
    <lineage>
        <taxon>Eukaryota</taxon>
        <taxon>Metazoa</taxon>
        <taxon>Spiralia</taxon>
        <taxon>Lophotrochozoa</taxon>
        <taxon>Mollusca</taxon>
        <taxon>Gastropoda</taxon>
        <taxon>Caenogastropoda</taxon>
        <taxon>Sorbeoconcha</taxon>
        <taxon>Cerithioidea</taxon>
        <taxon>Batillariidae</taxon>
        <taxon>Batillaria</taxon>
    </lineage>
</organism>
<gene>
    <name evidence="2" type="ORF">BaRGS_00007816</name>
</gene>
<dbReference type="Proteomes" id="UP001519460">
    <property type="component" value="Unassembled WGS sequence"/>
</dbReference>
<dbReference type="EMBL" id="JACVVK020000034">
    <property type="protein sequence ID" value="KAK7500936.1"/>
    <property type="molecule type" value="Genomic_DNA"/>
</dbReference>
<evidence type="ECO:0000313" key="2">
    <source>
        <dbReference type="EMBL" id="KAK7500936.1"/>
    </source>
</evidence>
<evidence type="ECO:0000256" key="1">
    <source>
        <dbReference type="SAM" id="MobiDB-lite"/>
    </source>
</evidence>
<feature type="non-terminal residue" evidence="2">
    <location>
        <position position="1"/>
    </location>
</feature>